<gene>
    <name evidence="3" type="primary">LOC111011348</name>
</gene>
<dbReference type="Proteomes" id="UP000504603">
    <property type="component" value="Unplaced"/>
</dbReference>
<dbReference type="InterPro" id="IPR023342">
    <property type="entry name" value="APO_dom"/>
</dbReference>
<dbReference type="GeneID" id="111011348"/>
<accession>A0A6J1CIR9</accession>
<reference evidence="3" key="1">
    <citation type="submission" date="2025-08" db="UniProtKB">
        <authorList>
            <consortium name="RefSeq"/>
        </authorList>
    </citation>
    <scope>IDENTIFICATION</scope>
    <source>
        <strain evidence="3">OHB3-1</strain>
    </source>
</reference>
<feature type="domain" description="APO" evidence="1">
    <location>
        <begin position="96"/>
        <end position="181"/>
    </location>
</feature>
<evidence type="ECO:0000313" key="2">
    <source>
        <dbReference type="Proteomes" id="UP000504603"/>
    </source>
</evidence>
<keyword evidence="2" id="KW-1185">Reference proteome</keyword>
<feature type="domain" description="APO" evidence="1">
    <location>
        <begin position="236"/>
        <end position="321"/>
    </location>
</feature>
<dbReference type="OrthoDB" id="1898723at2759"/>
<dbReference type="RefSeq" id="XP_022140768.1">
    <property type="nucleotide sequence ID" value="XM_022285076.1"/>
</dbReference>
<organism evidence="2 3">
    <name type="scientific">Momordica charantia</name>
    <name type="common">Bitter gourd</name>
    <name type="synonym">Balsam pear</name>
    <dbReference type="NCBI Taxonomy" id="3673"/>
    <lineage>
        <taxon>Eukaryota</taxon>
        <taxon>Viridiplantae</taxon>
        <taxon>Streptophyta</taxon>
        <taxon>Embryophyta</taxon>
        <taxon>Tracheophyta</taxon>
        <taxon>Spermatophyta</taxon>
        <taxon>Magnoliopsida</taxon>
        <taxon>eudicotyledons</taxon>
        <taxon>Gunneridae</taxon>
        <taxon>Pentapetalae</taxon>
        <taxon>rosids</taxon>
        <taxon>fabids</taxon>
        <taxon>Cucurbitales</taxon>
        <taxon>Cucurbitaceae</taxon>
        <taxon>Momordiceae</taxon>
        <taxon>Momordica</taxon>
    </lineage>
</organism>
<dbReference type="GO" id="GO:0003723">
    <property type="term" value="F:RNA binding"/>
    <property type="evidence" value="ECO:0007669"/>
    <property type="project" value="InterPro"/>
</dbReference>
<dbReference type="PANTHER" id="PTHR10388">
    <property type="entry name" value="EUKARYOTIC TRANSLATION INITIATION FACTOR SUI1"/>
    <property type="match status" value="1"/>
</dbReference>
<protein>
    <submittedName>
        <fullName evidence="3">APO protein 4, mitochondrial</fullName>
    </submittedName>
</protein>
<evidence type="ECO:0000259" key="1">
    <source>
        <dbReference type="PROSITE" id="PS51499"/>
    </source>
</evidence>
<dbReference type="AlphaFoldDB" id="A0A6J1CIR9"/>
<proteinExistence type="predicted"/>
<dbReference type="KEGG" id="mcha:111011348"/>
<dbReference type="PROSITE" id="PS51499">
    <property type="entry name" value="APO"/>
    <property type="match status" value="2"/>
</dbReference>
<sequence>MSGTAKLDLDLTFLQMNCFEARKLVQNVVQEFMLHRCYSSKVDLKKLRPMISKRIENRAKFYPINAMIPVAQQVLEARAVLIHGVSTLLKAFPIVSCKFCPEVYVGEQGHLIRSCGGYKRGAKNRVHEWIGGDLNDVLVPVEAFHLHRMFQDVIKHDERFNFERVPAVAELCWQAGANPNDENLSSSTGNSDGGGSGRDEWLSSHELMPLANVTLKAWETLRTGVQKLLMVYPAKVCKYCSEVHVGPSGHKARLCGVFKYESWRGSHFWEKANVDDLVPPNIVWHRRPQDPPMLVDEGRDYYGHVPAVVALCTQAGVVAPSKYHCMMKIQGLSPRTQQNL</sequence>
<evidence type="ECO:0000313" key="3">
    <source>
        <dbReference type="RefSeq" id="XP_022140768.1"/>
    </source>
</evidence>
<name>A0A6J1CIR9_MOMCH</name>
<dbReference type="Pfam" id="PF05634">
    <property type="entry name" value="APO_RNA-bind"/>
    <property type="match status" value="2"/>
</dbReference>